<accession>A0A367W2K1</accession>
<dbReference type="InterPro" id="IPR005814">
    <property type="entry name" value="Aminotrans_3"/>
</dbReference>
<keyword evidence="3" id="KW-0663">Pyridoxal phosphate</keyword>
<dbReference type="Gene3D" id="3.90.1200.10">
    <property type="match status" value="1"/>
</dbReference>
<dbReference type="GO" id="GO:0030170">
    <property type="term" value="F:pyridoxal phosphate binding"/>
    <property type="evidence" value="ECO:0007669"/>
    <property type="project" value="InterPro"/>
</dbReference>
<dbReference type="PANTHER" id="PTHR45688">
    <property type="match status" value="1"/>
</dbReference>
<dbReference type="Pfam" id="PF01636">
    <property type="entry name" value="APH"/>
    <property type="match status" value="1"/>
</dbReference>
<dbReference type="InterPro" id="IPR016047">
    <property type="entry name" value="M23ase_b-sheet_dom"/>
</dbReference>
<dbReference type="InterPro" id="IPR011055">
    <property type="entry name" value="Dup_hybrid_motif"/>
</dbReference>
<reference evidence="6 7" key="1">
    <citation type="submission" date="2014-07" db="EMBL/GenBank/DDBJ databases">
        <title>Draft genome sequence of Thalassospira profundimaris 35.</title>
        <authorList>
            <person name="Lai Q."/>
            <person name="Shao Z."/>
        </authorList>
    </citation>
    <scope>NUCLEOTIDE SEQUENCE [LARGE SCALE GENOMIC DNA]</scope>
    <source>
        <strain evidence="6 7">35</strain>
    </source>
</reference>
<evidence type="ECO:0000313" key="7">
    <source>
        <dbReference type="Proteomes" id="UP000253226"/>
    </source>
</evidence>
<dbReference type="Gene3D" id="3.40.640.10">
    <property type="entry name" value="Type I PLP-dependent aspartate aminotransferase-like (Major domain)"/>
    <property type="match status" value="1"/>
</dbReference>
<dbReference type="CDD" id="cd00610">
    <property type="entry name" value="OAT_like"/>
    <property type="match status" value="1"/>
</dbReference>
<dbReference type="InterPro" id="IPR015421">
    <property type="entry name" value="PyrdxlP-dep_Trfase_major"/>
</dbReference>
<dbReference type="SUPFAM" id="SSF51261">
    <property type="entry name" value="Duplicated hybrid motif"/>
    <property type="match status" value="1"/>
</dbReference>
<comment type="similarity">
    <text evidence="2">Belongs to the class-III pyridoxal-phosphate-dependent aminotransferase family.</text>
</comment>
<evidence type="ECO:0000256" key="2">
    <source>
        <dbReference type="ARBA" id="ARBA00008954"/>
    </source>
</evidence>
<dbReference type="AlphaFoldDB" id="A0A367W2K1"/>
<evidence type="ECO:0000313" key="6">
    <source>
        <dbReference type="EMBL" id="RCK34645.1"/>
    </source>
</evidence>
<dbReference type="Proteomes" id="UP000253226">
    <property type="component" value="Unassembled WGS sequence"/>
</dbReference>
<dbReference type="EMBL" id="JPWF01000010">
    <property type="protein sequence ID" value="RCK34645.1"/>
    <property type="molecule type" value="Genomic_DNA"/>
</dbReference>
<dbReference type="Gene3D" id="2.70.70.10">
    <property type="entry name" value="Glucose Permease (Domain IIA)"/>
    <property type="match status" value="1"/>
</dbReference>
<dbReference type="OrthoDB" id="9801834at2"/>
<dbReference type="InterPro" id="IPR015424">
    <property type="entry name" value="PyrdxlP-dep_Trfase"/>
</dbReference>
<protein>
    <recommendedName>
        <fullName evidence="8">Peptidase M23</fullName>
    </recommendedName>
</protein>
<proteinExistence type="inferred from homology"/>
<feature type="domain" description="Aminoglycoside phosphotransferase" evidence="5">
    <location>
        <begin position="31"/>
        <end position="258"/>
    </location>
</feature>
<name>A0A367W2K1_9PROT</name>
<comment type="cofactor">
    <cofactor evidence="1">
        <name>pyridoxal 5'-phosphate</name>
        <dbReference type="ChEBI" id="CHEBI:597326"/>
    </cofactor>
</comment>
<comment type="caution">
    <text evidence="6">The sequence shown here is derived from an EMBL/GenBank/DDBJ whole genome shotgun (WGS) entry which is preliminary data.</text>
</comment>
<evidence type="ECO:0000256" key="3">
    <source>
        <dbReference type="ARBA" id="ARBA00022898"/>
    </source>
</evidence>
<dbReference type="SUPFAM" id="SSF53383">
    <property type="entry name" value="PLP-dependent transferases"/>
    <property type="match status" value="1"/>
</dbReference>
<dbReference type="Gene3D" id="3.90.1150.10">
    <property type="entry name" value="Aspartate Aminotransferase, domain 1"/>
    <property type="match status" value="1"/>
</dbReference>
<evidence type="ECO:0000256" key="1">
    <source>
        <dbReference type="ARBA" id="ARBA00001933"/>
    </source>
</evidence>
<evidence type="ECO:0000259" key="4">
    <source>
        <dbReference type="Pfam" id="PF01551"/>
    </source>
</evidence>
<dbReference type="RefSeq" id="WP_114103181.1">
    <property type="nucleotide sequence ID" value="NZ_JPWF01000010.1"/>
</dbReference>
<evidence type="ECO:0000259" key="5">
    <source>
        <dbReference type="Pfam" id="PF01636"/>
    </source>
</evidence>
<dbReference type="PROSITE" id="PS00600">
    <property type="entry name" value="AA_TRANSFER_CLASS_3"/>
    <property type="match status" value="1"/>
</dbReference>
<sequence>MSRSEIRIHSVEEVRDLFGKHYNLSAWATRLPGERDQNFHMMCENGEQYIFKIYAPETDPKWLEAQDRVLEHIANAGGFPVPKLLLSASGAGTTVIKETDGTTRFLRALNWIDGKVWAKARENHDIDFAQIGTLLGQLDICMKDFDHPAAHRTFLWDIAQTSKHREFVGLIKDDTVRAQVTDILDRFDSDIASKLAKTPRQVIHNDANDYNLLVDDTQTINGLIDFGDFIATHRICNLAVALAYAMMDQDDPMARAIEIVTAYHRVNPLGEDEIAILYDLVACRLAQSACMAAQQHAKEPDNEYLLISQAGVTDLLAKMAKLNPAIAHYRFRDACGWEPCPGSRKVVNWLTVNADQIGPVIPQSMDASNLHIVDLNGLSLDQNGKLRPANIVTDAIFKAMDDAKAEVGVGKYLENRKVYQGPFFETATKGEWRSLHLGIDLFVPDQTPLFAPLDGVVVVSNDNARDFDYGPIIILEHATPDGLRFFTKYGHLSRTSLPVSPVGRTVKKGDLIGYVGPYPENGNWAPHLHFQIMIDLVGMGADICGVAAPSEANVWSSICPNPNLMLGMAINCQDIVERAPAKITAERTRHLGPNLSVSYKKPLKMVRGEGQYLYTDTGEKYLDMVNNVCHIGHSHPRVVAAAAKQAAALNTNTRYLHDNIVNYANELVATFPDPLSVCFFVNSGSEANDLALRLAQAYSGRREMLIVDHAYHGNLTSLIDLSPYKFNRKGGKGCPDHVKICPMPDGFRGPISSDDPECGRKYADLAIEQLRAFEAEGRPPAAFIAESVLGCGGQIVLPNGYLKHVYKAVRASGGLCIADEVQVGFGRVGSYMWGFELQGVVPDIVTLGKPIGNGHPLGAVITTREVANAFHTGMEYFNTFGGNPVSCAIGREVLHVIRDERLQANARIVGDFMMEQLRLMAPRFDLIGEVRGVGLFIGIELIEDHQTLEPATIKAGQVINLMKDRNILLSTDGPLDNVIKIKPPITFDMADAKTFLDCFAQCMEIVSA</sequence>
<dbReference type="Pfam" id="PF01551">
    <property type="entry name" value="Peptidase_M23"/>
    <property type="match status" value="1"/>
</dbReference>
<dbReference type="InterPro" id="IPR011009">
    <property type="entry name" value="Kinase-like_dom_sf"/>
</dbReference>
<dbReference type="CDD" id="cd12797">
    <property type="entry name" value="M23_peptidase"/>
    <property type="match status" value="1"/>
</dbReference>
<dbReference type="InterPro" id="IPR049704">
    <property type="entry name" value="Aminotrans_3_PPA_site"/>
</dbReference>
<dbReference type="InterPro" id="IPR002575">
    <property type="entry name" value="Aminoglycoside_PTrfase"/>
</dbReference>
<gene>
    <name evidence="6" type="ORF">TH19_15520</name>
</gene>
<dbReference type="NCBIfam" id="NF004799">
    <property type="entry name" value="PRK06148.1"/>
    <property type="match status" value="1"/>
</dbReference>
<organism evidence="6 7">
    <name type="scientific">Thalassospira profundimaris</name>
    <dbReference type="NCBI Taxonomy" id="502049"/>
    <lineage>
        <taxon>Bacteria</taxon>
        <taxon>Pseudomonadati</taxon>
        <taxon>Pseudomonadota</taxon>
        <taxon>Alphaproteobacteria</taxon>
        <taxon>Rhodospirillales</taxon>
        <taxon>Thalassospiraceae</taxon>
        <taxon>Thalassospira</taxon>
    </lineage>
</organism>
<dbReference type="PANTHER" id="PTHR45688:SF13">
    <property type="entry name" value="ALANINE--GLYOXYLATE AMINOTRANSFERASE 2-LIKE"/>
    <property type="match status" value="1"/>
</dbReference>
<dbReference type="Pfam" id="PF00202">
    <property type="entry name" value="Aminotran_3"/>
    <property type="match status" value="1"/>
</dbReference>
<dbReference type="GO" id="GO:0008483">
    <property type="term" value="F:transaminase activity"/>
    <property type="evidence" value="ECO:0007669"/>
    <property type="project" value="InterPro"/>
</dbReference>
<evidence type="ECO:0008006" key="8">
    <source>
        <dbReference type="Google" id="ProtNLM"/>
    </source>
</evidence>
<dbReference type="InterPro" id="IPR015422">
    <property type="entry name" value="PyrdxlP-dep_Trfase_small"/>
</dbReference>
<dbReference type="SUPFAM" id="SSF56112">
    <property type="entry name" value="Protein kinase-like (PK-like)"/>
    <property type="match status" value="1"/>
</dbReference>
<feature type="domain" description="M23ase beta-sheet core" evidence="4">
    <location>
        <begin position="435"/>
        <end position="534"/>
    </location>
</feature>